<comment type="caution">
    <text evidence="1">The sequence shown here is derived from an EMBL/GenBank/DDBJ whole genome shotgun (WGS) entry which is preliminary data.</text>
</comment>
<dbReference type="EMBL" id="JANAVB010043019">
    <property type="protein sequence ID" value="KAJ6793366.1"/>
    <property type="molecule type" value="Genomic_DNA"/>
</dbReference>
<dbReference type="Proteomes" id="UP001140949">
    <property type="component" value="Unassembled WGS sequence"/>
</dbReference>
<keyword evidence="2" id="KW-1185">Reference proteome</keyword>
<proteinExistence type="predicted"/>
<organism evidence="1 2">
    <name type="scientific">Iris pallida</name>
    <name type="common">Sweet iris</name>
    <dbReference type="NCBI Taxonomy" id="29817"/>
    <lineage>
        <taxon>Eukaryota</taxon>
        <taxon>Viridiplantae</taxon>
        <taxon>Streptophyta</taxon>
        <taxon>Embryophyta</taxon>
        <taxon>Tracheophyta</taxon>
        <taxon>Spermatophyta</taxon>
        <taxon>Magnoliopsida</taxon>
        <taxon>Liliopsida</taxon>
        <taxon>Asparagales</taxon>
        <taxon>Iridaceae</taxon>
        <taxon>Iridoideae</taxon>
        <taxon>Irideae</taxon>
        <taxon>Iris</taxon>
    </lineage>
</organism>
<gene>
    <name evidence="1" type="ORF">M6B38_236705</name>
</gene>
<reference evidence="1" key="2">
    <citation type="submission" date="2023-04" db="EMBL/GenBank/DDBJ databases">
        <authorList>
            <person name="Bruccoleri R.E."/>
            <person name="Oakeley E.J."/>
            <person name="Faust A.-M."/>
            <person name="Dessus-Babus S."/>
            <person name="Altorfer M."/>
            <person name="Burckhardt D."/>
            <person name="Oertli M."/>
            <person name="Naumann U."/>
            <person name="Petersen F."/>
            <person name="Wong J."/>
        </authorList>
    </citation>
    <scope>NUCLEOTIDE SEQUENCE</scope>
    <source>
        <strain evidence="1">GSM-AAB239-AS_SAM_17_03QT</strain>
        <tissue evidence="1">Leaf</tissue>
    </source>
</reference>
<protein>
    <submittedName>
        <fullName evidence="1">Uncharacterized protein</fullName>
    </submittedName>
</protein>
<dbReference type="AlphaFoldDB" id="A0AAX6DNS2"/>
<evidence type="ECO:0000313" key="1">
    <source>
        <dbReference type="EMBL" id="KAJ6793366.1"/>
    </source>
</evidence>
<sequence>MSPPFGEYKLFSFILLDALRPRTAFYRRHCGVGWASLRSRALTLGCGS</sequence>
<evidence type="ECO:0000313" key="2">
    <source>
        <dbReference type="Proteomes" id="UP001140949"/>
    </source>
</evidence>
<accession>A0AAX6DNS2</accession>
<name>A0AAX6DNS2_IRIPA</name>
<reference evidence="1" key="1">
    <citation type="journal article" date="2023" name="GigaByte">
        <title>Genome assembly of the bearded iris, Iris pallida Lam.</title>
        <authorList>
            <person name="Bruccoleri R.E."/>
            <person name="Oakeley E.J."/>
            <person name="Faust A.M.E."/>
            <person name="Altorfer M."/>
            <person name="Dessus-Babus S."/>
            <person name="Burckhardt D."/>
            <person name="Oertli M."/>
            <person name="Naumann U."/>
            <person name="Petersen F."/>
            <person name="Wong J."/>
        </authorList>
    </citation>
    <scope>NUCLEOTIDE SEQUENCE</scope>
    <source>
        <strain evidence="1">GSM-AAB239-AS_SAM_17_03QT</strain>
    </source>
</reference>